<name>A0A0F7KDF9_9PROT</name>
<dbReference type="InterPro" id="IPR008462">
    <property type="entry name" value="CsbD"/>
</dbReference>
<reference evidence="3 5" key="2">
    <citation type="journal article" date="2016" name="Genome Announc.">
        <title>Genome Sequence of Nitrosomonas communis Strain Nm2, a Mesophilic Ammonia-Oxidizing Bacterium Isolated from Mediterranean Soil.</title>
        <authorList>
            <person name="Kozlowski J.A."/>
            <person name="Kits K.D."/>
            <person name="Stein L.Y."/>
        </authorList>
    </citation>
    <scope>NUCLEOTIDE SEQUENCE [LARGE SCALE GENOMIC DNA]</scope>
    <source>
        <strain evidence="3 5">Nm2</strain>
    </source>
</reference>
<dbReference type="EMBL" id="VNHT01000106">
    <property type="protein sequence ID" value="TYP72325.1"/>
    <property type="molecule type" value="Genomic_DNA"/>
</dbReference>
<accession>A0A0F7KDF9</accession>
<reference evidence="4 6" key="3">
    <citation type="submission" date="2019-07" db="EMBL/GenBank/DDBJ databases">
        <title>Active sludge and wastewater microbial communities from Klosterneuburg, Austria.</title>
        <authorList>
            <person name="Wagner M."/>
        </authorList>
    </citation>
    <scope>NUCLEOTIDE SEQUENCE [LARGE SCALE GENOMIC DNA]</scope>
    <source>
        <strain evidence="4 6">Nm2</strain>
    </source>
</reference>
<feature type="domain" description="CsbD-like" evidence="2">
    <location>
        <begin position="4"/>
        <end position="56"/>
    </location>
</feature>
<reference evidence="5" key="1">
    <citation type="submission" date="2015-05" db="EMBL/GenBank/DDBJ databases">
        <title>Draft genome of Nitrosomonas communis strain Nm2.</title>
        <authorList>
            <person name="Kozlowski J.A."/>
            <person name="Kits K.D."/>
            <person name="Stein L.Y."/>
        </authorList>
    </citation>
    <scope>NUCLEOTIDE SEQUENCE [LARGE SCALE GENOMIC DNA]</scope>
    <source>
        <strain evidence="5">Nm2</strain>
    </source>
</reference>
<gene>
    <name evidence="3" type="ORF">AAW31_06815</name>
    <name evidence="4" type="ORF">BCL69_11066</name>
</gene>
<dbReference type="KEGG" id="nco:AAW31_06815"/>
<dbReference type="PIRSF" id="PIRSF039008">
    <property type="entry name" value="YjbJ"/>
    <property type="match status" value="1"/>
</dbReference>
<dbReference type="Gene3D" id="1.10.1470.10">
    <property type="entry name" value="YjbJ"/>
    <property type="match status" value="1"/>
</dbReference>
<comment type="similarity">
    <text evidence="1">Belongs to the UPF0337 (CsbD) family.</text>
</comment>
<evidence type="ECO:0000313" key="6">
    <source>
        <dbReference type="Proteomes" id="UP000324176"/>
    </source>
</evidence>
<dbReference type="PANTHER" id="PTHR34977">
    <property type="entry name" value="UPF0337 PROTEIN YJBJ"/>
    <property type="match status" value="1"/>
</dbReference>
<evidence type="ECO:0000256" key="1">
    <source>
        <dbReference type="ARBA" id="ARBA00009129"/>
    </source>
</evidence>
<dbReference type="SUPFAM" id="SSF69047">
    <property type="entry name" value="Hypothetical protein YjbJ"/>
    <property type="match status" value="1"/>
</dbReference>
<dbReference type="InterPro" id="IPR036629">
    <property type="entry name" value="YjbJ_sf"/>
</dbReference>
<dbReference type="RefSeq" id="WP_046849670.1">
    <property type="nucleotide sequence ID" value="NZ_CP011451.1"/>
</dbReference>
<evidence type="ECO:0000313" key="3">
    <source>
        <dbReference type="EMBL" id="AKH37591.1"/>
    </source>
</evidence>
<dbReference type="PATRIC" id="fig|44574.3.peg.1643"/>
<dbReference type="PANTHER" id="PTHR34977:SF1">
    <property type="entry name" value="UPF0337 PROTEIN YJBJ"/>
    <property type="match status" value="1"/>
</dbReference>
<organism evidence="3 5">
    <name type="scientific">Nitrosomonas communis</name>
    <dbReference type="NCBI Taxonomy" id="44574"/>
    <lineage>
        <taxon>Bacteria</taxon>
        <taxon>Pseudomonadati</taxon>
        <taxon>Pseudomonadota</taxon>
        <taxon>Betaproteobacteria</taxon>
        <taxon>Nitrosomonadales</taxon>
        <taxon>Nitrosomonadaceae</taxon>
        <taxon>Nitrosomonas</taxon>
    </lineage>
</organism>
<keyword evidence="5" id="KW-1185">Reference proteome</keyword>
<evidence type="ECO:0000259" key="2">
    <source>
        <dbReference type="Pfam" id="PF05532"/>
    </source>
</evidence>
<dbReference type="Proteomes" id="UP000324176">
    <property type="component" value="Unassembled WGS sequence"/>
</dbReference>
<dbReference type="Pfam" id="PF05532">
    <property type="entry name" value="CsbD"/>
    <property type="match status" value="1"/>
</dbReference>
<evidence type="ECO:0000313" key="4">
    <source>
        <dbReference type="EMBL" id="TYP72325.1"/>
    </source>
</evidence>
<dbReference type="OrthoDB" id="9796058at2"/>
<dbReference type="InterPro" id="IPR026042">
    <property type="entry name" value="YjbJ"/>
</dbReference>
<dbReference type="EMBL" id="CP011451">
    <property type="protein sequence ID" value="AKH37591.1"/>
    <property type="molecule type" value="Genomic_DNA"/>
</dbReference>
<proteinExistence type="inferred from homology"/>
<sequence length="69" mass="8217">MNWDQVEGNWKQFIGKVKEQWGELTDDECDKIAGKRDQLVGNIQKKYGISKEEAEKQVGEWERRNLKDY</sequence>
<evidence type="ECO:0000313" key="5">
    <source>
        <dbReference type="Proteomes" id="UP000034156"/>
    </source>
</evidence>
<dbReference type="AlphaFoldDB" id="A0A0F7KDF9"/>
<dbReference type="Proteomes" id="UP000034156">
    <property type="component" value="Chromosome"/>
</dbReference>
<dbReference type="InterPro" id="IPR050423">
    <property type="entry name" value="UPF0337_stress_rsp"/>
</dbReference>
<protein>
    <submittedName>
        <fullName evidence="4">Uncharacterized protein YjbJ (UPF0337 family)</fullName>
    </submittedName>
</protein>